<evidence type="ECO:0000313" key="2">
    <source>
        <dbReference type="Proteomes" id="UP000007045"/>
    </source>
</evidence>
<accession>E2GLW7</accession>
<protein>
    <submittedName>
        <fullName evidence="1">AB1gp29</fullName>
    </submittedName>
</protein>
<organism evidence="1 2">
    <name type="scientific">Acinetobacter phage AB1</name>
    <dbReference type="NCBI Taxonomy" id="889876"/>
    <lineage>
        <taxon>Viruses</taxon>
        <taxon>Duplodnaviria</taxon>
        <taxon>Heunggongvirae</taxon>
        <taxon>Uroviricota</taxon>
        <taxon>Caudoviricetes</taxon>
        <taxon>Obolenskvirus</taxon>
        <taxon>Obolenskvirus AB1</taxon>
    </lineage>
</organism>
<dbReference type="EMBL" id="HM368260">
    <property type="protein sequence ID" value="ADO14400.1"/>
    <property type="molecule type" value="Genomic_DNA"/>
</dbReference>
<proteinExistence type="predicted"/>
<reference evidence="1 2" key="1">
    <citation type="journal article" date="2012" name="Gene">
        <title>Bioinformatic analysis of the Acinetobacter baumannii phage AB1 genome.</title>
        <authorList>
            <person name="Li P."/>
            <person name="Chen B."/>
            <person name="Song Z."/>
            <person name="Song Y."/>
            <person name="Yang Y."/>
            <person name="Ma P."/>
            <person name="Wang H."/>
            <person name="Ying J."/>
            <person name="Ren P."/>
            <person name="Yang L."/>
            <person name="Gao G."/>
            <person name="Jin S."/>
            <person name="Bao Q."/>
            <person name="Yang H."/>
        </authorList>
    </citation>
    <scope>NUCLEOTIDE SEQUENCE [LARGE SCALE GENOMIC DNA]</scope>
    <source>
        <strain evidence="1">AB1</strain>
    </source>
</reference>
<sequence length="67" mass="7788">MLKRKTIMKVHSNNAHHLGIELSHLIKLISGKRHKMPSGLTRSQRKEWAKKVECGNNHYTDEVNNNE</sequence>
<keyword evidence="2" id="KW-1185">Reference proteome</keyword>
<evidence type="ECO:0000313" key="1">
    <source>
        <dbReference type="EMBL" id="ADO14400.1"/>
    </source>
</evidence>
<dbReference type="Proteomes" id="UP000007045">
    <property type="component" value="Segment"/>
</dbReference>
<name>E2GLW7_9CAUD</name>
<gene>
    <name evidence="1" type="ORF">AB1-29</name>
</gene>